<evidence type="ECO:0000313" key="2">
    <source>
        <dbReference type="Proteomes" id="UP000053558"/>
    </source>
</evidence>
<gene>
    <name evidence="1" type="ORF">CONPUDRAFT_79528</name>
</gene>
<comment type="caution">
    <text evidence="1">The sequence shown here is derived from an EMBL/GenBank/DDBJ whole genome shotgun (WGS) entry which is preliminary data.</text>
</comment>
<dbReference type="RefSeq" id="XP_007764234.1">
    <property type="nucleotide sequence ID" value="XM_007766044.1"/>
</dbReference>
<name>A0A5M3MZW6_CONPW</name>
<dbReference type="AlphaFoldDB" id="A0A5M3MZW6"/>
<dbReference type="GeneID" id="19209939"/>
<accession>A0A5M3MZW6</accession>
<evidence type="ECO:0000313" key="1">
    <source>
        <dbReference type="EMBL" id="EIW84703.1"/>
    </source>
</evidence>
<dbReference type="KEGG" id="cput:CONPUDRAFT_79528"/>
<dbReference type="Proteomes" id="UP000053558">
    <property type="component" value="Unassembled WGS sequence"/>
</dbReference>
<dbReference type="EMBL" id="JH711574">
    <property type="protein sequence ID" value="EIW84703.1"/>
    <property type="molecule type" value="Genomic_DNA"/>
</dbReference>
<reference evidence="2" key="1">
    <citation type="journal article" date="2012" name="Science">
        <title>The Paleozoic origin of enzymatic lignin decomposition reconstructed from 31 fungal genomes.</title>
        <authorList>
            <person name="Floudas D."/>
            <person name="Binder M."/>
            <person name="Riley R."/>
            <person name="Barry K."/>
            <person name="Blanchette R.A."/>
            <person name="Henrissat B."/>
            <person name="Martinez A.T."/>
            <person name="Otillar R."/>
            <person name="Spatafora J.W."/>
            <person name="Yadav J.S."/>
            <person name="Aerts A."/>
            <person name="Benoit I."/>
            <person name="Boyd A."/>
            <person name="Carlson A."/>
            <person name="Copeland A."/>
            <person name="Coutinho P.M."/>
            <person name="de Vries R.P."/>
            <person name="Ferreira P."/>
            <person name="Findley K."/>
            <person name="Foster B."/>
            <person name="Gaskell J."/>
            <person name="Glotzer D."/>
            <person name="Gorecki P."/>
            <person name="Heitman J."/>
            <person name="Hesse C."/>
            <person name="Hori C."/>
            <person name="Igarashi K."/>
            <person name="Jurgens J.A."/>
            <person name="Kallen N."/>
            <person name="Kersten P."/>
            <person name="Kohler A."/>
            <person name="Kuees U."/>
            <person name="Kumar T.K.A."/>
            <person name="Kuo A."/>
            <person name="LaButti K."/>
            <person name="Larrondo L.F."/>
            <person name="Lindquist E."/>
            <person name="Ling A."/>
            <person name="Lombard V."/>
            <person name="Lucas S."/>
            <person name="Lundell T."/>
            <person name="Martin R."/>
            <person name="McLaughlin D.J."/>
            <person name="Morgenstern I."/>
            <person name="Morin E."/>
            <person name="Murat C."/>
            <person name="Nagy L.G."/>
            <person name="Nolan M."/>
            <person name="Ohm R.A."/>
            <person name="Patyshakuliyeva A."/>
            <person name="Rokas A."/>
            <person name="Ruiz-Duenas F.J."/>
            <person name="Sabat G."/>
            <person name="Salamov A."/>
            <person name="Samejima M."/>
            <person name="Schmutz J."/>
            <person name="Slot J.C."/>
            <person name="St John F."/>
            <person name="Stenlid J."/>
            <person name="Sun H."/>
            <person name="Sun S."/>
            <person name="Syed K."/>
            <person name="Tsang A."/>
            <person name="Wiebenga A."/>
            <person name="Young D."/>
            <person name="Pisabarro A."/>
            <person name="Eastwood D.C."/>
            <person name="Martin F."/>
            <person name="Cullen D."/>
            <person name="Grigoriev I.V."/>
            <person name="Hibbett D.S."/>
        </authorList>
    </citation>
    <scope>NUCLEOTIDE SEQUENCE [LARGE SCALE GENOMIC DNA]</scope>
    <source>
        <strain evidence="2">RWD-64-598 SS2</strain>
    </source>
</reference>
<protein>
    <submittedName>
        <fullName evidence="1">Uncharacterized protein</fullName>
    </submittedName>
</protein>
<sequence length="51" mass="5511">MPRSASISYDDDIATSTPVSLIVAVAQHLPLNLNNHSTTILISQSHKRSLP</sequence>
<organism evidence="1 2">
    <name type="scientific">Coniophora puteana (strain RWD-64-598)</name>
    <name type="common">Brown rot fungus</name>
    <dbReference type="NCBI Taxonomy" id="741705"/>
    <lineage>
        <taxon>Eukaryota</taxon>
        <taxon>Fungi</taxon>
        <taxon>Dikarya</taxon>
        <taxon>Basidiomycota</taxon>
        <taxon>Agaricomycotina</taxon>
        <taxon>Agaricomycetes</taxon>
        <taxon>Agaricomycetidae</taxon>
        <taxon>Boletales</taxon>
        <taxon>Coniophorineae</taxon>
        <taxon>Coniophoraceae</taxon>
        <taxon>Coniophora</taxon>
    </lineage>
</organism>
<keyword evidence="2" id="KW-1185">Reference proteome</keyword>
<proteinExistence type="predicted"/>